<dbReference type="EMBL" id="OMOF01000235">
    <property type="protein sequence ID" value="SPF44540.1"/>
    <property type="molecule type" value="Genomic_DNA"/>
</dbReference>
<evidence type="ECO:0000313" key="1">
    <source>
        <dbReference type="EMBL" id="SPF44540.1"/>
    </source>
</evidence>
<reference evidence="2" key="1">
    <citation type="submission" date="2018-02" db="EMBL/GenBank/DDBJ databases">
        <authorList>
            <person name="Hausmann B."/>
        </authorList>
    </citation>
    <scope>NUCLEOTIDE SEQUENCE [LARGE SCALE GENOMIC DNA]</scope>
    <source>
        <strain evidence="2">Peat soil MAG SbF1</strain>
    </source>
</reference>
<proteinExistence type="predicted"/>
<name>A0A2U3KY69_9FIRM</name>
<accession>A0A2U3KY69</accession>
<gene>
    <name evidence="1" type="ORF">SBF1_310023</name>
</gene>
<dbReference type="AlphaFoldDB" id="A0A2U3KY69"/>
<sequence length="60" mass="7201">MFQALATTRTGRSRLEHRYGGLDAEMAKCPCRHDSNRLEYRHEVQWREGTFMRLQKPQLH</sequence>
<protein>
    <submittedName>
        <fullName evidence="1">Uncharacterized protein</fullName>
    </submittedName>
</protein>
<organism evidence="1 2">
    <name type="scientific">Candidatus Desulfosporosinus infrequens</name>
    <dbReference type="NCBI Taxonomy" id="2043169"/>
    <lineage>
        <taxon>Bacteria</taxon>
        <taxon>Bacillati</taxon>
        <taxon>Bacillota</taxon>
        <taxon>Clostridia</taxon>
        <taxon>Eubacteriales</taxon>
        <taxon>Desulfitobacteriaceae</taxon>
        <taxon>Desulfosporosinus</taxon>
    </lineage>
</organism>
<evidence type="ECO:0000313" key="2">
    <source>
        <dbReference type="Proteomes" id="UP000238916"/>
    </source>
</evidence>
<dbReference type="Proteomes" id="UP000238916">
    <property type="component" value="Unassembled WGS sequence"/>
</dbReference>